<dbReference type="AlphaFoldDB" id="A0A6J4KRE9"/>
<dbReference type="EMBL" id="CADCUA010000223">
    <property type="protein sequence ID" value="CAA9312210.1"/>
    <property type="molecule type" value="Genomic_DNA"/>
</dbReference>
<accession>A0A6J4KRE9</accession>
<name>A0A6J4KRE9_9GAMM</name>
<feature type="region of interest" description="Disordered" evidence="1">
    <location>
        <begin position="1"/>
        <end position="38"/>
    </location>
</feature>
<reference evidence="2" key="1">
    <citation type="submission" date="2020-02" db="EMBL/GenBank/DDBJ databases">
        <authorList>
            <person name="Meier V. D."/>
        </authorList>
    </citation>
    <scope>NUCLEOTIDE SEQUENCE</scope>
    <source>
        <strain evidence="2">AVDCRST_MAG71</strain>
    </source>
</reference>
<gene>
    <name evidence="2" type="ORF">AVDCRST_MAG71-754</name>
</gene>
<sequence>MTDAKPRPTTEPPDPDEARRCSSSKPGEAAHPPGPGGT</sequence>
<organism evidence="2">
    <name type="scientific">uncultured Lysobacter sp</name>
    <dbReference type="NCBI Taxonomy" id="271060"/>
    <lineage>
        <taxon>Bacteria</taxon>
        <taxon>Pseudomonadati</taxon>
        <taxon>Pseudomonadota</taxon>
        <taxon>Gammaproteobacteria</taxon>
        <taxon>Lysobacterales</taxon>
        <taxon>Lysobacteraceae</taxon>
        <taxon>Lysobacter</taxon>
        <taxon>environmental samples</taxon>
    </lineage>
</organism>
<protein>
    <submittedName>
        <fullName evidence="2">Uncharacterized protein</fullName>
    </submittedName>
</protein>
<evidence type="ECO:0000256" key="1">
    <source>
        <dbReference type="SAM" id="MobiDB-lite"/>
    </source>
</evidence>
<evidence type="ECO:0000313" key="2">
    <source>
        <dbReference type="EMBL" id="CAA9312210.1"/>
    </source>
</evidence>
<proteinExistence type="predicted"/>